<feature type="binding site" description="in other chain" evidence="8">
    <location>
        <begin position="130"/>
        <end position="132"/>
    </location>
    <ligand>
        <name>FMN</name>
        <dbReference type="ChEBI" id="CHEBI:58210"/>
        <note>ligand shared between dimeric partners</note>
    </ligand>
</feature>
<dbReference type="AlphaFoldDB" id="A0A850NPY8"/>
<feature type="binding site" evidence="8">
    <location>
        <position position="32"/>
    </location>
    <ligand>
        <name>FMN</name>
        <dbReference type="ChEBI" id="CHEBI:58210"/>
        <note>ligand shared between dimeric partners</note>
    </ligand>
</feature>
<evidence type="ECO:0000313" key="10">
    <source>
        <dbReference type="EMBL" id="NVN30974.1"/>
    </source>
</evidence>
<dbReference type="CDD" id="cd02135">
    <property type="entry name" value="YdjA-like"/>
    <property type="match status" value="1"/>
</dbReference>
<evidence type="ECO:0000256" key="8">
    <source>
        <dbReference type="PIRSR" id="PIRSR000232-1"/>
    </source>
</evidence>
<protein>
    <recommendedName>
        <fullName evidence="7">Putative NAD(P)H nitroreductase</fullName>
        <ecNumber evidence="7">1.-.-.-</ecNumber>
    </recommendedName>
</protein>
<feature type="binding site" evidence="8">
    <location>
        <position position="36"/>
    </location>
    <ligand>
        <name>FMN</name>
        <dbReference type="ChEBI" id="CHEBI:58210"/>
        <note>ligand shared between dimeric partners</note>
    </ligand>
</feature>
<keyword evidence="3 7" id="KW-0288">FMN</keyword>
<feature type="binding site" description="in other chain" evidence="8">
    <location>
        <begin position="7"/>
        <end position="9"/>
    </location>
    <ligand>
        <name>FMN</name>
        <dbReference type="ChEBI" id="CHEBI:58210"/>
        <note>ligand shared between dimeric partners</note>
    </ligand>
</feature>
<comment type="cofactor">
    <cofactor evidence="8">
        <name>FMN</name>
        <dbReference type="ChEBI" id="CHEBI:58210"/>
    </cofactor>
    <text evidence="8">Binds 1 FMN per subunit.</text>
</comment>
<dbReference type="InterPro" id="IPR029479">
    <property type="entry name" value="Nitroreductase"/>
</dbReference>
<name>A0A850NPY8_9PROT</name>
<evidence type="ECO:0000256" key="1">
    <source>
        <dbReference type="ARBA" id="ARBA00007118"/>
    </source>
</evidence>
<dbReference type="PANTHER" id="PTHR43821:SF1">
    <property type="entry name" value="NAD(P)H NITROREDUCTASE YDJA-RELATED"/>
    <property type="match status" value="1"/>
</dbReference>
<sequence length="193" mass="20699">METLMSRASATELVEPAPRGQVLARILSTGLRAPDHGKLRPWRWVVIDGPGMEDFATLAVRAHAARDPEARGAELDRTRAKALRAPMAILIGGRILSNHKIPEIEQVMSVAAGAMNLLNALHAEGFGGVWITGAYTADPAIAAGVGFEPPERLFGVLFVGTPEDGFRAPPRPELDPFVRHWPPHRAPAGGLSD</sequence>
<evidence type="ECO:0000256" key="5">
    <source>
        <dbReference type="ARBA" id="ARBA00023002"/>
    </source>
</evidence>
<dbReference type="PANTHER" id="PTHR43821">
    <property type="entry name" value="NAD(P)H NITROREDUCTASE YDJA-RELATED"/>
    <property type="match status" value="1"/>
</dbReference>
<dbReference type="Proteomes" id="UP000565205">
    <property type="component" value="Unassembled WGS sequence"/>
</dbReference>
<evidence type="ECO:0000259" key="9">
    <source>
        <dbReference type="Pfam" id="PF00881"/>
    </source>
</evidence>
<dbReference type="GO" id="GO:0016491">
    <property type="term" value="F:oxidoreductase activity"/>
    <property type="evidence" value="ECO:0007669"/>
    <property type="project" value="UniProtKB-UniRule"/>
</dbReference>
<accession>A0A850NPY8</accession>
<comment type="similarity">
    <text evidence="1 7">Belongs to the nitroreductase family.</text>
</comment>
<keyword evidence="6 7" id="KW-0520">NAD</keyword>
<evidence type="ECO:0000256" key="6">
    <source>
        <dbReference type="ARBA" id="ARBA00023027"/>
    </source>
</evidence>
<dbReference type="PIRSF" id="PIRSF000232">
    <property type="entry name" value="YdjA"/>
    <property type="match status" value="1"/>
</dbReference>
<dbReference type="Gene3D" id="3.40.109.10">
    <property type="entry name" value="NADH Oxidase"/>
    <property type="match status" value="1"/>
</dbReference>
<dbReference type="EC" id="1.-.-.-" evidence="7"/>
<keyword evidence="2 7" id="KW-0285">Flavoprotein</keyword>
<comment type="caution">
    <text evidence="10">The sequence shown here is derived from an EMBL/GenBank/DDBJ whole genome shotgun (WGS) entry which is preliminary data.</text>
</comment>
<dbReference type="InterPro" id="IPR026021">
    <property type="entry name" value="YdjA-like"/>
</dbReference>
<dbReference type="SUPFAM" id="SSF55469">
    <property type="entry name" value="FMN-dependent nitroreductase-like"/>
    <property type="match status" value="1"/>
</dbReference>
<evidence type="ECO:0000256" key="2">
    <source>
        <dbReference type="ARBA" id="ARBA00022630"/>
    </source>
</evidence>
<reference evidence="10 11" key="1">
    <citation type="submission" date="2020-06" db="EMBL/GenBank/DDBJ databases">
        <title>Description of novel acetic acid bacteria.</title>
        <authorList>
            <person name="Sombolestani A."/>
        </authorList>
    </citation>
    <scope>NUCLEOTIDE SEQUENCE [LARGE SCALE GENOMIC DNA]</scope>
    <source>
        <strain evidence="10 11">LMG 26838</strain>
    </source>
</reference>
<feature type="domain" description="Nitroreductase" evidence="9">
    <location>
        <begin position="21"/>
        <end position="160"/>
    </location>
</feature>
<keyword evidence="4 7" id="KW-0521">NADP</keyword>
<proteinExistence type="inferred from homology"/>
<dbReference type="Pfam" id="PF00881">
    <property type="entry name" value="Nitroreductase"/>
    <property type="match status" value="1"/>
</dbReference>
<evidence type="ECO:0000256" key="3">
    <source>
        <dbReference type="ARBA" id="ARBA00022643"/>
    </source>
</evidence>
<organism evidence="10 11">
    <name type="scientific">Endobacter medicaginis</name>
    <dbReference type="NCBI Taxonomy" id="1181271"/>
    <lineage>
        <taxon>Bacteria</taxon>
        <taxon>Pseudomonadati</taxon>
        <taxon>Pseudomonadota</taxon>
        <taxon>Alphaproteobacteria</taxon>
        <taxon>Acetobacterales</taxon>
        <taxon>Acetobacteraceae</taxon>
        <taxon>Endobacter</taxon>
    </lineage>
</organism>
<gene>
    <name evidence="10" type="ORF">HUK83_11595</name>
</gene>
<keyword evidence="5 7" id="KW-0560">Oxidoreductase</keyword>
<evidence type="ECO:0000256" key="7">
    <source>
        <dbReference type="PIRNR" id="PIRNR000232"/>
    </source>
</evidence>
<evidence type="ECO:0000313" key="11">
    <source>
        <dbReference type="Proteomes" id="UP000565205"/>
    </source>
</evidence>
<dbReference type="InterPro" id="IPR000415">
    <property type="entry name" value="Nitroreductase-like"/>
</dbReference>
<evidence type="ECO:0000256" key="4">
    <source>
        <dbReference type="ARBA" id="ARBA00022857"/>
    </source>
</evidence>
<dbReference type="EMBL" id="JABXXQ010000257">
    <property type="protein sequence ID" value="NVN30974.1"/>
    <property type="molecule type" value="Genomic_DNA"/>
</dbReference>
<dbReference type="InterPro" id="IPR052530">
    <property type="entry name" value="NAD(P)H_nitroreductase"/>
</dbReference>